<proteinExistence type="predicted"/>
<dbReference type="EMBL" id="JACSNR010000009">
    <property type="protein sequence ID" value="MBM6924008.1"/>
    <property type="molecule type" value="Genomic_DNA"/>
</dbReference>
<dbReference type="Proteomes" id="UP000724149">
    <property type="component" value="Unassembled WGS sequence"/>
</dbReference>
<accession>A0ABS2GPF1</accession>
<keyword evidence="1" id="KW-0732">Signal</keyword>
<gene>
    <name evidence="2" type="ORF">H9X81_09955</name>
</gene>
<comment type="caution">
    <text evidence="2">The sequence shown here is derived from an EMBL/GenBank/DDBJ whole genome shotgun (WGS) entry which is preliminary data.</text>
</comment>
<organism evidence="2 3">
    <name type="scientific">Hydrogenoanaerobacterium saccharovorans</name>
    <dbReference type="NCBI Taxonomy" id="474960"/>
    <lineage>
        <taxon>Bacteria</taxon>
        <taxon>Bacillati</taxon>
        <taxon>Bacillota</taxon>
        <taxon>Clostridia</taxon>
        <taxon>Eubacteriales</taxon>
        <taxon>Oscillospiraceae</taxon>
        <taxon>Hydrogenoanaerobacterium</taxon>
    </lineage>
</organism>
<sequence length="273" mass="30435">MKKLIVLTLTLCLMLAGCSSTGNNNSSSQSGEENQTTASAAFTDEMKIPHTVDLSEEDGADSVERAGDHADSIYFAHPDFYNMTDTDTLTILEHFRTQQQTSEWSCGVTSALMVMDWYGTLGDYNEETLAQFRSNGLTPEATSLQQLIEVFEGVGGYDLYSTLDCENVYEEFTLEFIQETLANDTPIIVGWNDWGGHWQTIIGYDTMGTETTQDDVIIVADSYDTTDHCQDGYGIYGAERFYYNFTFYNFFEGEDAVNDMCFLVATPSAEAAE</sequence>
<name>A0ABS2GPF1_9FIRM</name>
<evidence type="ECO:0000313" key="3">
    <source>
        <dbReference type="Proteomes" id="UP000724149"/>
    </source>
</evidence>
<reference evidence="2 3" key="1">
    <citation type="journal article" date="2021" name="Sci. Rep.">
        <title>The distribution of antibiotic resistance genes in chicken gut microbiota commensals.</title>
        <authorList>
            <person name="Juricova H."/>
            <person name="Matiasovicova J."/>
            <person name="Kubasova T."/>
            <person name="Cejkova D."/>
            <person name="Rychlik I."/>
        </authorList>
    </citation>
    <scope>NUCLEOTIDE SEQUENCE [LARGE SCALE GENOMIC DNA]</scope>
    <source>
        <strain evidence="2 3">An564</strain>
    </source>
</reference>
<dbReference type="PROSITE" id="PS51257">
    <property type="entry name" value="PROKAR_LIPOPROTEIN"/>
    <property type="match status" value="1"/>
</dbReference>
<dbReference type="InterPro" id="IPR022118">
    <property type="entry name" value="Peptidase_C70_AvrRpt2"/>
</dbReference>
<feature type="signal peptide" evidence="1">
    <location>
        <begin position="1"/>
        <end position="22"/>
    </location>
</feature>
<evidence type="ECO:0000313" key="2">
    <source>
        <dbReference type="EMBL" id="MBM6924008.1"/>
    </source>
</evidence>
<feature type="chain" id="PRO_5045127057" description="Peptidase C39-like domain-containing protein" evidence="1">
    <location>
        <begin position="23"/>
        <end position="273"/>
    </location>
</feature>
<protein>
    <recommendedName>
        <fullName evidence="4">Peptidase C39-like domain-containing protein</fullName>
    </recommendedName>
</protein>
<evidence type="ECO:0000256" key="1">
    <source>
        <dbReference type="SAM" id="SignalP"/>
    </source>
</evidence>
<keyword evidence="3" id="KW-1185">Reference proteome</keyword>
<dbReference type="RefSeq" id="WP_204721627.1">
    <property type="nucleotide sequence ID" value="NZ_JACSNR010000009.1"/>
</dbReference>
<dbReference type="Gene3D" id="3.90.70.10">
    <property type="entry name" value="Cysteine proteinases"/>
    <property type="match status" value="1"/>
</dbReference>
<dbReference type="Pfam" id="PF12385">
    <property type="entry name" value="Peptidase_C70"/>
    <property type="match status" value="1"/>
</dbReference>
<evidence type="ECO:0008006" key="4">
    <source>
        <dbReference type="Google" id="ProtNLM"/>
    </source>
</evidence>